<accession>A0A370QGF3</accession>
<dbReference type="RefSeq" id="WP_115459758.1">
    <property type="nucleotide sequence ID" value="NZ_QRAP01000009.1"/>
</dbReference>
<evidence type="ECO:0000256" key="1">
    <source>
        <dbReference type="SAM" id="SignalP"/>
    </source>
</evidence>
<feature type="signal peptide" evidence="1">
    <location>
        <begin position="1"/>
        <end position="22"/>
    </location>
</feature>
<gene>
    <name evidence="2" type="ORF">C8D90_10937</name>
</gene>
<evidence type="ECO:0000313" key="2">
    <source>
        <dbReference type="EMBL" id="RDK87442.1"/>
    </source>
</evidence>
<organism evidence="2 3">
    <name type="scientific">Enterobacillus tribolii</name>
    <dbReference type="NCBI Taxonomy" id="1487935"/>
    <lineage>
        <taxon>Bacteria</taxon>
        <taxon>Pseudomonadati</taxon>
        <taxon>Pseudomonadota</taxon>
        <taxon>Gammaproteobacteria</taxon>
        <taxon>Enterobacterales</taxon>
        <taxon>Hafniaceae</taxon>
        <taxon>Enterobacillus</taxon>
    </lineage>
</organism>
<evidence type="ECO:0000313" key="3">
    <source>
        <dbReference type="Proteomes" id="UP000254848"/>
    </source>
</evidence>
<dbReference type="AlphaFoldDB" id="A0A370QGF3"/>
<dbReference type="EMBL" id="QRAP01000009">
    <property type="protein sequence ID" value="RDK87442.1"/>
    <property type="molecule type" value="Genomic_DNA"/>
</dbReference>
<proteinExistence type="predicted"/>
<comment type="caution">
    <text evidence="2">The sequence shown here is derived from an EMBL/GenBank/DDBJ whole genome shotgun (WGS) entry which is preliminary data.</text>
</comment>
<feature type="chain" id="PRO_5016944140" evidence="1">
    <location>
        <begin position="23"/>
        <end position="183"/>
    </location>
</feature>
<name>A0A370QGF3_9GAMM</name>
<sequence length="183" mass="19333">MNKAFSAWVLGIALVAPAVAAAADAPDAAQARGIIAQELEQDLLCVRPGEHARANAHRENNVLKAAGARITFDDAEDTYNNYIYRFEKPLMVKGLPVYSVSQTEGENGVIITAEVKGNPAALARELGAKPLGKNEIVFGLGNELYQRAVSGVAGKADAIIIGADDDQKAIGRFYFGCSQGAES</sequence>
<protein>
    <submittedName>
        <fullName evidence="2">Uncharacterized protein</fullName>
    </submittedName>
</protein>
<keyword evidence="3" id="KW-1185">Reference proteome</keyword>
<keyword evidence="1" id="KW-0732">Signal</keyword>
<dbReference type="Proteomes" id="UP000254848">
    <property type="component" value="Unassembled WGS sequence"/>
</dbReference>
<dbReference type="OrthoDB" id="9960581at2"/>
<reference evidence="2 3" key="1">
    <citation type="submission" date="2018-07" db="EMBL/GenBank/DDBJ databases">
        <title>Genomic Encyclopedia of Type Strains, Phase IV (KMG-IV): sequencing the most valuable type-strain genomes for metagenomic binning, comparative biology and taxonomic classification.</title>
        <authorList>
            <person name="Goeker M."/>
        </authorList>
    </citation>
    <scope>NUCLEOTIDE SEQUENCE [LARGE SCALE GENOMIC DNA]</scope>
    <source>
        <strain evidence="2 3">DSM 103736</strain>
    </source>
</reference>